<feature type="region of interest" description="Disordered" evidence="1">
    <location>
        <begin position="1"/>
        <end position="35"/>
    </location>
</feature>
<dbReference type="EMBL" id="BKCJ011187857">
    <property type="protein sequence ID" value="GFD00900.1"/>
    <property type="molecule type" value="Genomic_DNA"/>
</dbReference>
<proteinExistence type="predicted"/>
<feature type="region of interest" description="Disordered" evidence="1">
    <location>
        <begin position="75"/>
        <end position="107"/>
    </location>
</feature>
<dbReference type="AlphaFoldDB" id="A0A699STF7"/>
<organism evidence="2">
    <name type="scientific">Tanacetum cinerariifolium</name>
    <name type="common">Dalmatian daisy</name>
    <name type="synonym">Chrysanthemum cinerariifolium</name>
    <dbReference type="NCBI Taxonomy" id="118510"/>
    <lineage>
        <taxon>Eukaryota</taxon>
        <taxon>Viridiplantae</taxon>
        <taxon>Streptophyta</taxon>
        <taxon>Embryophyta</taxon>
        <taxon>Tracheophyta</taxon>
        <taxon>Spermatophyta</taxon>
        <taxon>Magnoliopsida</taxon>
        <taxon>eudicotyledons</taxon>
        <taxon>Gunneridae</taxon>
        <taxon>Pentapetalae</taxon>
        <taxon>asterids</taxon>
        <taxon>campanulids</taxon>
        <taxon>Asterales</taxon>
        <taxon>Asteraceae</taxon>
        <taxon>Asteroideae</taxon>
        <taxon>Anthemideae</taxon>
        <taxon>Anthemidinae</taxon>
        <taxon>Tanacetum</taxon>
    </lineage>
</organism>
<gene>
    <name evidence="2" type="ORF">Tci_872869</name>
</gene>
<evidence type="ECO:0000313" key="2">
    <source>
        <dbReference type="EMBL" id="GFD00900.1"/>
    </source>
</evidence>
<accession>A0A699STF7</accession>
<name>A0A699STF7_TANCI</name>
<feature type="non-terminal residue" evidence="2">
    <location>
        <position position="1"/>
    </location>
</feature>
<feature type="compositionally biased region" description="Polar residues" evidence="1">
    <location>
        <begin position="1"/>
        <end position="32"/>
    </location>
</feature>
<reference evidence="2" key="1">
    <citation type="journal article" date="2019" name="Sci. Rep.">
        <title>Draft genome of Tanacetum cinerariifolium, the natural source of mosquito coil.</title>
        <authorList>
            <person name="Yamashiro T."/>
            <person name="Shiraishi A."/>
            <person name="Satake H."/>
            <person name="Nakayama K."/>
        </authorList>
    </citation>
    <scope>NUCLEOTIDE SEQUENCE</scope>
</reference>
<protein>
    <submittedName>
        <fullName evidence="2">Uncharacterized protein</fullName>
    </submittedName>
</protein>
<comment type="caution">
    <text evidence="2">The sequence shown here is derived from an EMBL/GenBank/DDBJ whole genome shotgun (WGS) entry which is preliminary data.</text>
</comment>
<evidence type="ECO:0000256" key="1">
    <source>
        <dbReference type="SAM" id="MobiDB-lite"/>
    </source>
</evidence>
<feature type="compositionally biased region" description="Polar residues" evidence="1">
    <location>
        <begin position="78"/>
        <end position="106"/>
    </location>
</feature>
<sequence>ASEQSSSGSVLHEMTPTTISSGLVPKPTSSTPFLPPSRTDWDLLFQSLVDELLTPPPSVDPSAPAVTAPIAEVITPEPSESTGLPFSTTVDQDAPSLSKSQTTPENQPYVIPHDVEEDNHDIQVTHMGNDLLFDYLTQSYWIEAMQEELNEFERLESMGARTPTR</sequence>